<feature type="transmembrane region" description="Helical" evidence="7">
    <location>
        <begin position="228"/>
        <end position="248"/>
    </location>
</feature>
<proteinExistence type="inferred from homology"/>
<reference evidence="8 9" key="1">
    <citation type="journal article" date="2011" name="Stand. Genomic Sci.">
        <title>Complete genome sequence of Rhodospirillum rubrum type strain (S1).</title>
        <authorList>
            <person name="Munk A.C."/>
            <person name="Copeland A."/>
            <person name="Lucas S."/>
            <person name="Lapidus A."/>
            <person name="Del Rio T.G."/>
            <person name="Barry K."/>
            <person name="Detter J.C."/>
            <person name="Hammon N."/>
            <person name="Israni S."/>
            <person name="Pitluck S."/>
            <person name="Brettin T."/>
            <person name="Bruce D."/>
            <person name="Han C."/>
            <person name="Tapia R."/>
            <person name="Gilna P."/>
            <person name="Schmutz J."/>
            <person name="Larimer F."/>
            <person name="Land M."/>
            <person name="Kyrpides N.C."/>
            <person name="Mavromatis K."/>
            <person name="Richardson P."/>
            <person name="Rohde M."/>
            <person name="Goker M."/>
            <person name="Klenk H.P."/>
            <person name="Zhang Y."/>
            <person name="Roberts G.P."/>
            <person name="Reslewic S."/>
            <person name="Schwartz D.C."/>
        </authorList>
    </citation>
    <scope>NUCLEOTIDE SEQUENCE [LARGE SCALE GENOMIC DNA]</scope>
    <source>
        <strain evidence="9">ATCC 11170 / ATH 1.1.1 / DSM 467 / LMG 4362 / NCIMB 8255 / S1</strain>
    </source>
</reference>
<dbReference type="eggNOG" id="COG1294">
    <property type="taxonomic scope" value="Bacteria"/>
</dbReference>
<dbReference type="InterPro" id="IPR003317">
    <property type="entry name" value="Cyt-d_oxidase_su2"/>
</dbReference>
<dbReference type="RefSeq" id="WP_011388319.1">
    <property type="nucleotide sequence ID" value="NC_007643.1"/>
</dbReference>
<evidence type="ECO:0000256" key="7">
    <source>
        <dbReference type="SAM" id="Phobius"/>
    </source>
</evidence>
<gene>
    <name evidence="8" type="ordered locus">Rru_A0561</name>
</gene>
<comment type="subcellular location">
    <subcellularLocation>
        <location evidence="1">Cell membrane</location>
        <topology evidence="1">Multi-pass membrane protein</topology>
    </subcellularLocation>
</comment>
<evidence type="ECO:0000256" key="5">
    <source>
        <dbReference type="ARBA" id="ARBA00022989"/>
    </source>
</evidence>
<evidence type="ECO:0000256" key="1">
    <source>
        <dbReference type="ARBA" id="ARBA00004651"/>
    </source>
</evidence>
<dbReference type="STRING" id="269796.Rru_A0561"/>
<keyword evidence="9" id="KW-1185">Reference proteome</keyword>
<sequence length="333" mass="35880">MSIDLPLIWGMLIAFAVFAYVVLDGFDLGIGILFPFLGGEDERNRAMNSIAPVWDGNETWLVLGGGGLFAAFPEAYSVLMTAFYAPVIAMLLALVFRGVAFEFRFMAKRGKRFWTAGFFAGSLMAALCQGMMLGAFVQGIAFEDGRYAGGWFDWFSPFSLLTGAAVVCGYSLLGAGWLAIKTDGPLADFAFRIARLAGVVTLVAIVAVSALTPLVAPLAAERWFGPQMLWHAPAPIAVVVLGAVLLRAIARRRELTLFLSGLGLFATCYIGFALSKYPYIIPDHVTFRAAAADEAALAFLLPGALVLIPIILGYTAYAYWVFRGKTGHEGYGH</sequence>
<name>Q2RWY0_RHORT</name>
<keyword evidence="3" id="KW-1003">Cell membrane</keyword>
<dbReference type="GO" id="GO:0070069">
    <property type="term" value="C:cytochrome complex"/>
    <property type="evidence" value="ECO:0007669"/>
    <property type="project" value="TreeGrafter"/>
</dbReference>
<organism evidence="8 9">
    <name type="scientific">Rhodospirillum rubrum (strain ATCC 11170 / ATH 1.1.1 / DSM 467 / LMG 4362 / NCIMB 8255 / S1)</name>
    <dbReference type="NCBI Taxonomy" id="269796"/>
    <lineage>
        <taxon>Bacteria</taxon>
        <taxon>Pseudomonadati</taxon>
        <taxon>Pseudomonadota</taxon>
        <taxon>Alphaproteobacteria</taxon>
        <taxon>Rhodospirillales</taxon>
        <taxon>Rhodospirillaceae</taxon>
        <taxon>Rhodospirillum</taxon>
    </lineage>
</organism>
<dbReference type="Pfam" id="PF02322">
    <property type="entry name" value="Cyt_bd_oxida_II"/>
    <property type="match status" value="1"/>
</dbReference>
<evidence type="ECO:0000256" key="3">
    <source>
        <dbReference type="ARBA" id="ARBA00022475"/>
    </source>
</evidence>
<evidence type="ECO:0000256" key="2">
    <source>
        <dbReference type="ARBA" id="ARBA00007543"/>
    </source>
</evidence>
<dbReference type="AlphaFoldDB" id="Q2RWY0"/>
<keyword evidence="6 7" id="KW-0472">Membrane</keyword>
<comment type="similarity">
    <text evidence="2">Belongs to the cytochrome ubiquinol oxidase subunit 2 family.</text>
</comment>
<feature type="transmembrane region" description="Helical" evidence="7">
    <location>
        <begin position="255"/>
        <end position="275"/>
    </location>
</feature>
<dbReference type="NCBIfam" id="TIGR00203">
    <property type="entry name" value="cydB"/>
    <property type="match status" value="1"/>
</dbReference>
<feature type="transmembrane region" description="Helical" evidence="7">
    <location>
        <begin position="113"/>
        <end position="137"/>
    </location>
</feature>
<evidence type="ECO:0000256" key="4">
    <source>
        <dbReference type="ARBA" id="ARBA00022692"/>
    </source>
</evidence>
<dbReference type="HOGENOM" id="CLU_049294_1_0_5"/>
<evidence type="ECO:0000313" key="8">
    <source>
        <dbReference type="EMBL" id="ABC21365.1"/>
    </source>
</evidence>
<dbReference type="GO" id="GO:0016682">
    <property type="term" value="F:oxidoreductase activity, acting on diphenols and related substances as donors, oxygen as acceptor"/>
    <property type="evidence" value="ECO:0007669"/>
    <property type="project" value="TreeGrafter"/>
</dbReference>
<keyword evidence="4 7" id="KW-0812">Transmembrane</keyword>
<protein>
    <submittedName>
        <fullName evidence="8">Cytochrome bd ubiquinol oxidase, subunit II</fullName>
    </submittedName>
</protein>
<dbReference type="GO" id="GO:0009055">
    <property type="term" value="F:electron transfer activity"/>
    <property type="evidence" value="ECO:0007669"/>
    <property type="project" value="TreeGrafter"/>
</dbReference>
<evidence type="ECO:0000256" key="6">
    <source>
        <dbReference type="ARBA" id="ARBA00023136"/>
    </source>
</evidence>
<dbReference type="PANTHER" id="PTHR43141:SF4">
    <property type="entry name" value="CYTOCHROME BD2 SUBUNIT II"/>
    <property type="match status" value="1"/>
</dbReference>
<dbReference type="PATRIC" id="fig|269796.9.peg.614"/>
<feature type="transmembrane region" description="Helical" evidence="7">
    <location>
        <begin position="157"/>
        <end position="180"/>
    </location>
</feature>
<dbReference type="KEGG" id="rru:Rru_A0561"/>
<evidence type="ECO:0000313" key="9">
    <source>
        <dbReference type="Proteomes" id="UP000001929"/>
    </source>
</evidence>
<dbReference type="PANTHER" id="PTHR43141">
    <property type="entry name" value="CYTOCHROME BD2 SUBUNIT II"/>
    <property type="match status" value="1"/>
</dbReference>
<dbReference type="EMBL" id="CP000230">
    <property type="protein sequence ID" value="ABC21365.1"/>
    <property type="molecule type" value="Genomic_DNA"/>
</dbReference>
<dbReference type="EnsemblBacteria" id="ABC21365">
    <property type="protein sequence ID" value="ABC21365"/>
    <property type="gene ID" value="Rru_A0561"/>
</dbReference>
<keyword evidence="5 7" id="KW-1133">Transmembrane helix</keyword>
<feature type="transmembrane region" description="Helical" evidence="7">
    <location>
        <begin position="192"/>
        <end position="216"/>
    </location>
</feature>
<dbReference type="GO" id="GO:0005886">
    <property type="term" value="C:plasma membrane"/>
    <property type="evidence" value="ECO:0007669"/>
    <property type="project" value="UniProtKB-SubCell"/>
</dbReference>
<accession>Q2RWY0</accession>
<dbReference type="Proteomes" id="UP000001929">
    <property type="component" value="Chromosome"/>
</dbReference>
<dbReference type="PhylomeDB" id="Q2RWY0"/>
<feature type="transmembrane region" description="Helical" evidence="7">
    <location>
        <begin position="295"/>
        <end position="322"/>
    </location>
</feature>
<dbReference type="GO" id="GO:0019646">
    <property type="term" value="P:aerobic electron transport chain"/>
    <property type="evidence" value="ECO:0007669"/>
    <property type="project" value="TreeGrafter"/>
</dbReference>
<feature type="transmembrane region" description="Helical" evidence="7">
    <location>
        <begin position="12"/>
        <end position="38"/>
    </location>
</feature>
<feature type="transmembrane region" description="Helical" evidence="7">
    <location>
        <begin position="82"/>
        <end position="101"/>
    </location>
</feature>